<reference evidence="2 3" key="1">
    <citation type="submission" date="2016-10" db="EMBL/GenBank/DDBJ databases">
        <authorList>
            <person name="de Groot N.N."/>
        </authorList>
    </citation>
    <scope>NUCLEOTIDE SEQUENCE [LARGE SCALE GENOMIC DNA]</scope>
    <source>
        <strain evidence="2 3">DSM 19706</strain>
    </source>
</reference>
<gene>
    <name evidence="2" type="ORF">SAMN05660429_00902</name>
</gene>
<organism evidence="2 3">
    <name type="scientific">Thalassotalea agarivorans</name>
    <name type="common">Thalassomonas agarivorans</name>
    <dbReference type="NCBI Taxonomy" id="349064"/>
    <lineage>
        <taxon>Bacteria</taxon>
        <taxon>Pseudomonadati</taxon>
        <taxon>Pseudomonadota</taxon>
        <taxon>Gammaproteobacteria</taxon>
        <taxon>Alteromonadales</taxon>
        <taxon>Colwelliaceae</taxon>
        <taxon>Thalassotalea</taxon>
    </lineage>
</organism>
<name>A0A1I0B2E9_THASX</name>
<keyword evidence="1" id="KW-0732">Signal</keyword>
<sequence>MTFKKTLISSAIIASTALLSACGSSSSDPETTPPPSNSAPTDITLSSNTVAENAMAATIGTLSATDSDAGDTFTFTTADERFVISGDELALAESVVFDFEVDQSVDVTVQVEDSAGNTFSKALTIEITDELDFYGFASKFVDGESSVSYSGQIARHALIAELNHFIGEQLQSEIDAGNIASRQDVLDRLDRLFRTTEEQWDNFPITFTTGTKQTFFTDIASYKSLVGKIAGNDATGQHKDWTVAGTMTGWDSDTTPEGLVDILFGQLADNAEQYILGNQRLDADGAIITKLYLNADGTDLKQLIQKFLLGAVAYSQAMDDYFGDETEGKGLTTDNVSAVDGKSYSNLEHQFDEGYGYFGAARNYLSYNDNELAGKVESEEDGRADWNGKHDTDGDGVIDLLSEYNWGNSTNAAKRDRGTVGNTNPTNYTQDIMEALLAGRSLINENAGMALSAEQMEELVGYRDAVSKGWERAIATTVVHYINDTIADLENLGTDDFNLEDTAKHFSEMKGFALGLQFNPYSEISDADFDEIHRLMDVSPDLDTTTVATYIEDLKTARTMIATSLSLDEENVLNW</sequence>
<evidence type="ECO:0008006" key="4">
    <source>
        <dbReference type="Google" id="ProtNLM"/>
    </source>
</evidence>
<protein>
    <recommendedName>
        <fullName evidence="4">Cadherin domain-containing protein</fullName>
    </recommendedName>
</protein>
<feature type="chain" id="PRO_5011554363" description="Cadherin domain-containing protein" evidence="1">
    <location>
        <begin position="21"/>
        <end position="575"/>
    </location>
</feature>
<dbReference type="GO" id="GO:0016020">
    <property type="term" value="C:membrane"/>
    <property type="evidence" value="ECO:0007669"/>
    <property type="project" value="InterPro"/>
</dbReference>
<dbReference type="RefSeq" id="WP_093328015.1">
    <property type="nucleotide sequence ID" value="NZ_AP027363.1"/>
</dbReference>
<keyword evidence="3" id="KW-1185">Reference proteome</keyword>
<dbReference type="STRING" id="349064.SAMN05660429_00902"/>
<accession>A0A1I0B2E9</accession>
<evidence type="ECO:0000256" key="1">
    <source>
        <dbReference type="SAM" id="SignalP"/>
    </source>
</evidence>
<feature type="signal peptide" evidence="1">
    <location>
        <begin position="1"/>
        <end position="20"/>
    </location>
</feature>
<dbReference type="EMBL" id="FOHK01000003">
    <property type="protein sequence ID" value="SET00889.1"/>
    <property type="molecule type" value="Genomic_DNA"/>
</dbReference>
<dbReference type="OrthoDB" id="5498726at2"/>
<dbReference type="CDD" id="cd11304">
    <property type="entry name" value="Cadherin_repeat"/>
    <property type="match status" value="1"/>
</dbReference>
<proteinExistence type="predicted"/>
<dbReference type="Pfam" id="PF16148">
    <property type="entry name" value="DUF4856"/>
    <property type="match status" value="1"/>
</dbReference>
<dbReference type="GO" id="GO:0005509">
    <property type="term" value="F:calcium ion binding"/>
    <property type="evidence" value="ECO:0007669"/>
    <property type="project" value="InterPro"/>
</dbReference>
<dbReference type="SUPFAM" id="SSF49313">
    <property type="entry name" value="Cadherin-like"/>
    <property type="match status" value="1"/>
</dbReference>
<evidence type="ECO:0000313" key="2">
    <source>
        <dbReference type="EMBL" id="SET00889.1"/>
    </source>
</evidence>
<dbReference type="InterPro" id="IPR015919">
    <property type="entry name" value="Cadherin-like_sf"/>
</dbReference>
<dbReference type="AlphaFoldDB" id="A0A1I0B2E9"/>
<dbReference type="Gene3D" id="2.60.40.60">
    <property type="entry name" value="Cadherins"/>
    <property type="match status" value="1"/>
</dbReference>
<dbReference type="PROSITE" id="PS51257">
    <property type="entry name" value="PROKAR_LIPOPROTEIN"/>
    <property type="match status" value="1"/>
</dbReference>
<evidence type="ECO:0000313" key="3">
    <source>
        <dbReference type="Proteomes" id="UP000199308"/>
    </source>
</evidence>
<dbReference type="Proteomes" id="UP000199308">
    <property type="component" value="Unassembled WGS sequence"/>
</dbReference>
<dbReference type="InterPro" id="IPR032331">
    <property type="entry name" value="DUF4856"/>
</dbReference>